<comment type="caution">
    <text evidence="2">The sequence shown here is derived from an EMBL/GenBank/DDBJ whole genome shotgun (WGS) entry which is preliminary data.</text>
</comment>
<reference evidence="2" key="1">
    <citation type="journal article" date="2014" name="Int. J. Syst. Evol. Microbiol.">
        <title>Complete genome sequence of Corynebacterium casei LMG S-19264T (=DSM 44701T), isolated from a smear-ripened cheese.</title>
        <authorList>
            <consortium name="US DOE Joint Genome Institute (JGI-PGF)"/>
            <person name="Walter F."/>
            <person name="Albersmeier A."/>
            <person name="Kalinowski J."/>
            <person name="Ruckert C."/>
        </authorList>
    </citation>
    <scope>NUCLEOTIDE SEQUENCE</scope>
    <source>
        <strain evidence="2">KCTC 22169</strain>
    </source>
</reference>
<evidence type="ECO:0000259" key="1">
    <source>
        <dbReference type="Pfam" id="PF00497"/>
    </source>
</evidence>
<dbReference type="SUPFAM" id="SSF53850">
    <property type="entry name" value="Periplasmic binding protein-like II"/>
    <property type="match status" value="1"/>
</dbReference>
<keyword evidence="3" id="KW-1185">Reference proteome</keyword>
<name>A0A918KPJ1_9GAMM</name>
<dbReference type="Proteomes" id="UP000626148">
    <property type="component" value="Unassembled WGS sequence"/>
</dbReference>
<dbReference type="EMBL" id="BMXR01000012">
    <property type="protein sequence ID" value="GGX68400.1"/>
    <property type="molecule type" value="Genomic_DNA"/>
</dbReference>
<gene>
    <name evidence="2" type="ORF">GCM10007392_39960</name>
</gene>
<accession>A0A918KPJ1</accession>
<organism evidence="2 3">
    <name type="scientific">Saccharospirillum salsuginis</name>
    <dbReference type="NCBI Taxonomy" id="418750"/>
    <lineage>
        <taxon>Bacteria</taxon>
        <taxon>Pseudomonadati</taxon>
        <taxon>Pseudomonadota</taxon>
        <taxon>Gammaproteobacteria</taxon>
        <taxon>Oceanospirillales</taxon>
        <taxon>Saccharospirillaceae</taxon>
        <taxon>Saccharospirillum</taxon>
    </lineage>
</organism>
<dbReference type="Gene3D" id="3.40.190.10">
    <property type="entry name" value="Periplasmic binding protein-like II"/>
    <property type="match status" value="2"/>
</dbReference>
<protein>
    <submittedName>
        <fullName evidence="2">ABC transporter substrate-binding protein</fullName>
    </submittedName>
</protein>
<dbReference type="AlphaFoldDB" id="A0A918KPJ1"/>
<dbReference type="Pfam" id="PF00497">
    <property type="entry name" value="SBP_bac_3"/>
    <property type="match status" value="1"/>
</dbReference>
<evidence type="ECO:0000313" key="2">
    <source>
        <dbReference type="EMBL" id="GGX68400.1"/>
    </source>
</evidence>
<dbReference type="InterPro" id="IPR001638">
    <property type="entry name" value="Solute-binding_3/MltF_N"/>
</dbReference>
<evidence type="ECO:0000313" key="3">
    <source>
        <dbReference type="Proteomes" id="UP000626148"/>
    </source>
</evidence>
<feature type="domain" description="Solute-binding protein family 3/N-terminal" evidence="1">
    <location>
        <begin position="27"/>
        <end position="245"/>
    </location>
</feature>
<proteinExistence type="predicted"/>
<sequence length="251" mass="28718">MLAALVGLLPLAAVEAYERTVLVGGYPYPPYVVGHASEEPSGATVDVLDQLNEWQSRIEFKFVPVAAFSRELSFRQGRFEAMFFESPDWGWRDESVNISHPIAVDRDVYVALDKEDRGQGFFDDIHKKHLIATRGYHYGFASYRTDEQWLQDQFTIDFAPSLAAGLEMLMRERGEVAVLNESYLRARRNEGLDMSDLLVSERADNTYRLSVLVSQGAELEMEWLLSQLRELRAAGLLKPIEQRWGIQFTDF</sequence>
<reference evidence="2" key="2">
    <citation type="submission" date="2020-09" db="EMBL/GenBank/DDBJ databases">
        <authorList>
            <person name="Sun Q."/>
            <person name="Kim S."/>
        </authorList>
    </citation>
    <scope>NUCLEOTIDE SEQUENCE</scope>
    <source>
        <strain evidence="2">KCTC 22169</strain>
    </source>
</reference>